<gene>
    <name evidence="7" type="ORF">IF1G_08737</name>
</gene>
<dbReference type="InterPro" id="IPR015655">
    <property type="entry name" value="PP2C"/>
</dbReference>
<dbReference type="Gene3D" id="3.60.40.10">
    <property type="entry name" value="PPM-type phosphatase domain"/>
    <property type="match status" value="1"/>
</dbReference>
<dbReference type="GO" id="GO:0046872">
    <property type="term" value="F:metal ion binding"/>
    <property type="evidence" value="ECO:0007669"/>
    <property type="project" value="UniProtKB-KW"/>
</dbReference>
<dbReference type="PROSITE" id="PS51746">
    <property type="entry name" value="PPM_2"/>
    <property type="match status" value="1"/>
</dbReference>
<evidence type="ECO:0000313" key="7">
    <source>
        <dbReference type="EMBL" id="TQV92813.1"/>
    </source>
</evidence>
<feature type="domain" description="PPM-type phosphatase" evidence="6">
    <location>
        <begin position="101"/>
        <end position="494"/>
    </location>
</feature>
<dbReference type="SUPFAM" id="SSF81606">
    <property type="entry name" value="PP2C-like"/>
    <property type="match status" value="1"/>
</dbReference>
<dbReference type="EMBL" id="SPUK01000014">
    <property type="protein sequence ID" value="TQV92813.1"/>
    <property type="molecule type" value="Genomic_DNA"/>
</dbReference>
<evidence type="ECO:0000256" key="5">
    <source>
        <dbReference type="SAM" id="MobiDB-lite"/>
    </source>
</evidence>
<feature type="compositionally biased region" description="Basic and acidic residues" evidence="5">
    <location>
        <begin position="245"/>
        <end position="255"/>
    </location>
</feature>
<dbReference type="CDD" id="cd00143">
    <property type="entry name" value="PP2Cc"/>
    <property type="match status" value="1"/>
</dbReference>
<dbReference type="InterPro" id="IPR036457">
    <property type="entry name" value="PPM-type-like_dom_sf"/>
</dbReference>
<evidence type="ECO:0000313" key="8">
    <source>
        <dbReference type="Proteomes" id="UP000315783"/>
    </source>
</evidence>
<dbReference type="GO" id="GO:0004741">
    <property type="term" value="F:[pyruvate dehydrogenase (acetyl-transferring)]-phosphatase activity"/>
    <property type="evidence" value="ECO:0007669"/>
    <property type="project" value="TreeGrafter"/>
</dbReference>
<keyword evidence="1" id="KW-0479">Metal-binding</keyword>
<keyword evidence="3 4" id="KW-0904">Protein phosphatase</keyword>
<feature type="region of interest" description="Disordered" evidence="5">
    <location>
        <begin position="243"/>
        <end position="262"/>
    </location>
</feature>
<dbReference type="STRING" id="43265.A0A545UTL0"/>
<comment type="similarity">
    <text evidence="4">Belongs to the PP2C family.</text>
</comment>
<dbReference type="GO" id="GO:0005739">
    <property type="term" value="C:mitochondrion"/>
    <property type="evidence" value="ECO:0007669"/>
    <property type="project" value="TreeGrafter"/>
</dbReference>
<name>A0A545UTL0_9HYPO</name>
<evidence type="ECO:0000256" key="3">
    <source>
        <dbReference type="ARBA" id="ARBA00022912"/>
    </source>
</evidence>
<dbReference type="PROSITE" id="PS01032">
    <property type="entry name" value="PPM_1"/>
    <property type="match status" value="1"/>
</dbReference>
<dbReference type="OrthoDB" id="420076at2759"/>
<organism evidence="7 8">
    <name type="scientific">Cordyceps javanica</name>
    <dbReference type="NCBI Taxonomy" id="43265"/>
    <lineage>
        <taxon>Eukaryota</taxon>
        <taxon>Fungi</taxon>
        <taxon>Dikarya</taxon>
        <taxon>Ascomycota</taxon>
        <taxon>Pezizomycotina</taxon>
        <taxon>Sordariomycetes</taxon>
        <taxon>Hypocreomycetidae</taxon>
        <taxon>Hypocreales</taxon>
        <taxon>Cordycipitaceae</taxon>
        <taxon>Cordyceps</taxon>
    </lineage>
</organism>
<evidence type="ECO:0000259" key="6">
    <source>
        <dbReference type="PROSITE" id="PS51746"/>
    </source>
</evidence>
<dbReference type="PANTHER" id="PTHR13832">
    <property type="entry name" value="PROTEIN PHOSPHATASE 2C"/>
    <property type="match status" value="1"/>
</dbReference>
<evidence type="ECO:0000256" key="2">
    <source>
        <dbReference type="ARBA" id="ARBA00022801"/>
    </source>
</evidence>
<dbReference type="SMART" id="SM00332">
    <property type="entry name" value="PP2Cc"/>
    <property type="match status" value="1"/>
</dbReference>
<reference evidence="7 8" key="1">
    <citation type="journal article" date="2019" name="Appl. Microbiol. Biotechnol.">
        <title>Genome sequence of Isaria javanica and comparative genome analysis insights into family S53 peptidase evolution in fungal entomopathogens.</title>
        <authorList>
            <person name="Lin R."/>
            <person name="Zhang X."/>
            <person name="Xin B."/>
            <person name="Zou M."/>
            <person name="Gao Y."/>
            <person name="Qin F."/>
            <person name="Hu Q."/>
            <person name="Xie B."/>
            <person name="Cheng X."/>
        </authorList>
    </citation>
    <scope>NUCLEOTIDE SEQUENCE [LARGE SCALE GENOMIC DNA]</scope>
    <source>
        <strain evidence="7 8">IJ1G</strain>
    </source>
</reference>
<accession>A0A545UTL0</accession>
<protein>
    <submittedName>
        <fullName evidence="7">Protein phosphatase 2C</fullName>
    </submittedName>
</protein>
<keyword evidence="8" id="KW-1185">Reference proteome</keyword>
<dbReference type="AlphaFoldDB" id="A0A545UTL0"/>
<dbReference type="PANTHER" id="PTHR13832:SF792">
    <property type="entry name" value="GM14286P"/>
    <property type="match status" value="1"/>
</dbReference>
<dbReference type="InterPro" id="IPR000222">
    <property type="entry name" value="PP2C_BS"/>
</dbReference>
<dbReference type="Proteomes" id="UP000315783">
    <property type="component" value="Unassembled WGS sequence"/>
</dbReference>
<evidence type="ECO:0000256" key="4">
    <source>
        <dbReference type="RuleBase" id="RU003465"/>
    </source>
</evidence>
<evidence type="ECO:0000256" key="1">
    <source>
        <dbReference type="ARBA" id="ARBA00022723"/>
    </source>
</evidence>
<dbReference type="InterPro" id="IPR001932">
    <property type="entry name" value="PPM-type_phosphatase-like_dom"/>
</dbReference>
<proteinExistence type="inferred from homology"/>
<sequence>MLDQYILDWAPAKDFPSSVRSFGRHGPCIVDTNTFGSGTRSGSWADTPPVNQLPLIPAEVVSGEDKDLAVPPAVKAWRLSHANAKIRQEASISRFASCNGGVGALHAARLPSNAPCEDEWDARTAGGLVYAGIYDGHGGSATAKTLKASLIPFVSREIHRVGRDAAPEKMSRAIKTAFTKLDDAILDAGKAALLSGNKPCDGAVMSALAPATAGSCALLSVFDPESSTLSVASVGDSRAVLGSHSADRAKGEGHGSSRSSSNGIGVYEARALSEDQNAENHDEVSRIKAAHPGEEDGDLFQGGRFLGIMVTRAFGDHRWKWDAELVGKAHLEFLGPQARPGVRTPPYLVAEPAVTCTPVSARDFVILASDGFWDHVSTDDAVRLVARWLEQKKKRSEQGRLAAGHGGDDDGVVENATPGGAGAQLDLDFDEDGFAAWKTLPQHFVVEDMDNAAVHLLKNALGGNRRNLFVASTMMGLPHSRNIRDDIAVQVLFFQ</sequence>
<dbReference type="Pfam" id="PF00481">
    <property type="entry name" value="PP2C"/>
    <property type="match status" value="1"/>
</dbReference>
<keyword evidence="2 4" id="KW-0378">Hydrolase</keyword>
<comment type="caution">
    <text evidence="7">The sequence shown here is derived from an EMBL/GenBank/DDBJ whole genome shotgun (WGS) entry which is preliminary data.</text>
</comment>